<organism evidence="5 6">
    <name type="scientific">Candidatus Buchananbacteria bacterium RIFCSPHIGHO2_01_FULL_39_14</name>
    <dbReference type="NCBI Taxonomy" id="1797532"/>
    <lineage>
        <taxon>Bacteria</taxon>
        <taxon>Candidatus Buchananiibacteriota</taxon>
    </lineage>
</organism>
<dbReference type="GO" id="GO:0006508">
    <property type="term" value="P:proteolysis"/>
    <property type="evidence" value="ECO:0007669"/>
    <property type="project" value="InterPro"/>
</dbReference>
<dbReference type="InterPro" id="IPR001431">
    <property type="entry name" value="Pept_M16_Zn_BS"/>
</dbReference>
<dbReference type="InterPro" id="IPR007863">
    <property type="entry name" value="Peptidase_M16_C"/>
</dbReference>
<comment type="caution">
    <text evidence="5">The sequence shown here is derived from an EMBL/GenBank/DDBJ whole genome shotgun (WGS) entry which is preliminary data.</text>
</comment>
<dbReference type="PROSITE" id="PS00143">
    <property type="entry name" value="INSULINASE"/>
    <property type="match status" value="1"/>
</dbReference>
<dbReference type="SUPFAM" id="SSF63411">
    <property type="entry name" value="LuxS/MPP-like metallohydrolase"/>
    <property type="match status" value="2"/>
</dbReference>
<dbReference type="Gene3D" id="3.30.830.10">
    <property type="entry name" value="Metalloenzyme, LuxS/M16 peptidase-like"/>
    <property type="match status" value="2"/>
</dbReference>
<comment type="similarity">
    <text evidence="1 2">Belongs to the peptidase M16 family.</text>
</comment>
<dbReference type="InterPro" id="IPR011765">
    <property type="entry name" value="Pept_M16_N"/>
</dbReference>
<dbReference type="GO" id="GO:0004222">
    <property type="term" value="F:metalloendopeptidase activity"/>
    <property type="evidence" value="ECO:0007669"/>
    <property type="project" value="InterPro"/>
</dbReference>
<evidence type="ECO:0000256" key="1">
    <source>
        <dbReference type="ARBA" id="ARBA00007261"/>
    </source>
</evidence>
<dbReference type="InterPro" id="IPR011249">
    <property type="entry name" value="Metalloenz_LuxS/M16"/>
</dbReference>
<gene>
    <name evidence="5" type="ORF">A2729_02485</name>
</gene>
<feature type="domain" description="Peptidase M16 N-terminal" evidence="3">
    <location>
        <begin position="20"/>
        <end position="161"/>
    </location>
</feature>
<evidence type="ECO:0000259" key="4">
    <source>
        <dbReference type="Pfam" id="PF05193"/>
    </source>
</evidence>
<protein>
    <recommendedName>
        <fullName evidence="7">Peptidase M16</fullName>
    </recommendedName>
</protein>
<evidence type="ECO:0008006" key="7">
    <source>
        <dbReference type="Google" id="ProtNLM"/>
    </source>
</evidence>
<dbReference type="Pfam" id="PF05193">
    <property type="entry name" value="Peptidase_M16_C"/>
    <property type="match status" value="1"/>
</dbReference>
<dbReference type="Pfam" id="PF00675">
    <property type="entry name" value="Peptidase_M16"/>
    <property type="match status" value="1"/>
</dbReference>
<dbReference type="STRING" id="1797532.A2729_02485"/>
<dbReference type="InterPro" id="IPR050361">
    <property type="entry name" value="MPP/UQCRC_Complex"/>
</dbReference>
<name>A0A1G1XTC0_9BACT</name>
<accession>A0A1G1XTC0</accession>
<dbReference type="PANTHER" id="PTHR11851">
    <property type="entry name" value="METALLOPROTEASE"/>
    <property type="match status" value="1"/>
</dbReference>
<dbReference type="Proteomes" id="UP000178930">
    <property type="component" value="Unassembled WGS sequence"/>
</dbReference>
<feature type="domain" description="Peptidase M16 C-terminal" evidence="4">
    <location>
        <begin position="166"/>
        <end position="341"/>
    </location>
</feature>
<reference evidence="5 6" key="1">
    <citation type="journal article" date="2016" name="Nat. Commun.">
        <title>Thousands of microbial genomes shed light on interconnected biogeochemical processes in an aquifer system.</title>
        <authorList>
            <person name="Anantharaman K."/>
            <person name="Brown C.T."/>
            <person name="Hug L.A."/>
            <person name="Sharon I."/>
            <person name="Castelle C.J."/>
            <person name="Probst A.J."/>
            <person name="Thomas B.C."/>
            <person name="Singh A."/>
            <person name="Wilkins M.J."/>
            <person name="Karaoz U."/>
            <person name="Brodie E.L."/>
            <person name="Williams K.H."/>
            <person name="Hubbard S.S."/>
            <person name="Banfield J.F."/>
        </authorList>
    </citation>
    <scope>NUCLEOTIDE SEQUENCE [LARGE SCALE GENOMIC DNA]</scope>
</reference>
<dbReference type="PANTHER" id="PTHR11851:SF49">
    <property type="entry name" value="MITOCHONDRIAL-PROCESSING PEPTIDASE SUBUNIT ALPHA"/>
    <property type="match status" value="1"/>
</dbReference>
<dbReference type="EMBL" id="MHIB01000039">
    <property type="protein sequence ID" value="OGY43278.1"/>
    <property type="molecule type" value="Genomic_DNA"/>
</dbReference>
<evidence type="ECO:0000313" key="5">
    <source>
        <dbReference type="EMBL" id="OGY43278.1"/>
    </source>
</evidence>
<evidence type="ECO:0000256" key="2">
    <source>
        <dbReference type="RuleBase" id="RU004447"/>
    </source>
</evidence>
<dbReference type="GO" id="GO:0046872">
    <property type="term" value="F:metal ion binding"/>
    <property type="evidence" value="ECO:0007669"/>
    <property type="project" value="InterPro"/>
</dbReference>
<evidence type="ECO:0000259" key="3">
    <source>
        <dbReference type="Pfam" id="PF00675"/>
    </source>
</evidence>
<sequence>MYQKQKLTNGLTLITAPLKETKAATVLVLLPVGSRYETKNLNGASHFVEHLLFKGTKKRPTSLDLTKELDAVGAEYNAFTSKDHTGYYIKLAAEKIELAFDILADMIFNSTFPPSEIEKERGVIIEEINMYQDNPLMYLPILFGQTIFGRHPLGWSIAGPKKVIKKISRHDLLSYKEKHYQPGQMVLTVAGNFKDSPVKNLAKKYFGFSQGRKNKINFSQIKINQHQPQLGLLFKKSEQVQLGLGFPAYALGDRRIFPLYLLAVILGGNMSSRLFTVVREQHGLAYYIKTELDAFQDSGIFLVAAGLDKKRINQAITLILQELKKIRTNGVAVKELADAKNFLKGKLVLELEDSESVADWYGKQQLLLNKIYTPEERLKKIFAVSQMQIKKVARQLFQQKQLNLALIGPFKKKGKFEKLLKI</sequence>
<evidence type="ECO:0000313" key="6">
    <source>
        <dbReference type="Proteomes" id="UP000178930"/>
    </source>
</evidence>
<dbReference type="AlphaFoldDB" id="A0A1G1XTC0"/>
<proteinExistence type="inferred from homology"/>